<name>A0A498JQS7_MALDO</name>
<sequence>MKRAIYVEEELQEVPNEYQDIFPDAVAAGLQQPQVHHDLPLLELSWSWVGHGSSSPAWADKKV</sequence>
<organism evidence="1 2">
    <name type="scientific">Malus domestica</name>
    <name type="common">Apple</name>
    <name type="synonym">Pyrus malus</name>
    <dbReference type="NCBI Taxonomy" id="3750"/>
    <lineage>
        <taxon>Eukaryota</taxon>
        <taxon>Viridiplantae</taxon>
        <taxon>Streptophyta</taxon>
        <taxon>Embryophyta</taxon>
        <taxon>Tracheophyta</taxon>
        <taxon>Spermatophyta</taxon>
        <taxon>Magnoliopsida</taxon>
        <taxon>eudicotyledons</taxon>
        <taxon>Gunneridae</taxon>
        <taxon>Pentapetalae</taxon>
        <taxon>rosids</taxon>
        <taxon>fabids</taxon>
        <taxon>Rosales</taxon>
        <taxon>Rosaceae</taxon>
        <taxon>Amygdaloideae</taxon>
        <taxon>Maleae</taxon>
        <taxon>Malus</taxon>
    </lineage>
</organism>
<evidence type="ECO:0000313" key="2">
    <source>
        <dbReference type="Proteomes" id="UP000290289"/>
    </source>
</evidence>
<dbReference type="AlphaFoldDB" id="A0A498JQS7"/>
<accession>A0A498JQS7</accession>
<evidence type="ECO:0000313" key="1">
    <source>
        <dbReference type="EMBL" id="RXH98128.1"/>
    </source>
</evidence>
<dbReference type="Proteomes" id="UP000290289">
    <property type="component" value="Chromosome 5"/>
</dbReference>
<reference evidence="1 2" key="1">
    <citation type="submission" date="2018-10" db="EMBL/GenBank/DDBJ databases">
        <title>A high-quality apple genome assembly.</title>
        <authorList>
            <person name="Hu J."/>
        </authorList>
    </citation>
    <scope>NUCLEOTIDE SEQUENCE [LARGE SCALE GENOMIC DNA]</scope>
    <source>
        <strain evidence="2">cv. HFTH1</strain>
        <tissue evidence="1">Young leaf</tissue>
    </source>
</reference>
<proteinExistence type="predicted"/>
<gene>
    <name evidence="1" type="ORF">DVH24_010453</name>
</gene>
<comment type="caution">
    <text evidence="1">The sequence shown here is derived from an EMBL/GenBank/DDBJ whole genome shotgun (WGS) entry which is preliminary data.</text>
</comment>
<keyword evidence="2" id="KW-1185">Reference proteome</keyword>
<dbReference type="EMBL" id="RDQH01000331">
    <property type="protein sequence ID" value="RXH98128.1"/>
    <property type="molecule type" value="Genomic_DNA"/>
</dbReference>
<protein>
    <submittedName>
        <fullName evidence="1">Uncharacterized protein</fullName>
    </submittedName>
</protein>